<feature type="domain" description="HTH merR-type" evidence="5">
    <location>
        <begin position="1"/>
        <end position="69"/>
    </location>
</feature>
<dbReference type="PROSITE" id="PS50937">
    <property type="entry name" value="HTH_MERR_2"/>
    <property type="match status" value="1"/>
</dbReference>
<evidence type="ECO:0000313" key="6">
    <source>
        <dbReference type="EMBL" id="KMO26194.1"/>
    </source>
</evidence>
<accession>A0ABR5HHN6</accession>
<sequence>MKIGELAARSGLTAHTLRYYERIGLLPYADRNRSSHRDYDASILTWIGFLTRLKTTGMPIREMVRYAALRNDGPATETERREMLERHRARVRAHVDELQESLLVLDAKISGYAGADERMQAHDTEPSLRRKPAGARTTGAR</sequence>
<dbReference type="EMBL" id="JTHG01000027">
    <property type="protein sequence ID" value="KMO26194.1"/>
    <property type="molecule type" value="Genomic_DNA"/>
</dbReference>
<protein>
    <submittedName>
        <fullName evidence="6">MerR family transcriptional regulator</fullName>
    </submittedName>
</protein>
<dbReference type="RefSeq" id="WP_048429533.1">
    <property type="nucleotide sequence ID" value="NZ_JTHF01000183.1"/>
</dbReference>
<dbReference type="PANTHER" id="PTHR30204">
    <property type="entry name" value="REDOX-CYCLING DRUG-SENSING TRANSCRIPTIONAL ACTIVATOR SOXR"/>
    <property type="match status" value="1"/>
</dbReference>
<dbReference type="SMART" id="SM00422">
    <property type="entry name" value="HTH_MERR"/>
    <property type="match status" value="1"/>
</dbReference>
<dbReference type="Pfam" id="PF09278">
    <property type="entry name" value="MerR-DNA-bind"/>
    <property type="match status" value="1"/>
</dbReference>
<keyword evidence="2" id="KW-0238">DNA-binding</keyword>
<comment type="caution">
    <text evidence="6">The sequence shown here is derived from an EMBL/GenBank/DDBJ whole genome shotgun (WGS) entry which is preliminary data.</text>
</comment>
<dbReference type="CDD" id="cd01109">
    <property type="entry name" value="HTH_YyaN"/>
    <property type="match status" value="1"/>
</dbReference>
<dbReference type="InterPro" id="IPR047057">
    <property type="entry name" value="MerR_fam"/>
</dbReference>
<keyword evidence="7" id="KW-1185">Reference proteome</keyword>
<organism evidence="6 7">
    <name type="scientific">Methylobacterium indicum</name>
    <dbReference type="NCBI Taxonomy" id="1775910"/>
    <lineage>
        <taxon>Bacteria</taxon>
        <taxon>Pseudomonadati</taxon>
        <taxon>Pseudomonadota</taxon>
        <taxon>Alphaproteobacteria</taxon>
        <taxon>Hyphomicrobiales</taxon>
        <taxon>Methylobacteriaceae</taxon>
        <taxon>Methylobacterium</taxon>
    </lineage>
</organism>
<dbReference type="Proteomes" id="UP000036471">
    <property type="component" value="Unassembled WGS sequence"/>
</dbReference>
<name>A0ABR5HHN6_9HYPH</name>
<evidence type="ECO:0000313" key="7">
    <source>
        <dbReference type="Proteomes" id="UP000036471"/>
    </source>
</evidence>
<evidence type="ECO:0000256" key="4">
    <source>
        <dbReference type="SAM" id="MobiDB-lite"/>
    </source>
</evidence>
<dbReference type="InterPro" id="IPR000551">
    <property type="entry name" value="MerR-type_HTH_dom"/>
</dbReference>
<evidence type="ECO:0000259" key="5">
    <source>
        <dbReference type="PROSITE" id="PS50937"/>
    </source>
</evidence>
<dbReference type="PRINTS" id="PR00040">
    <property type="entry name" value="HTHMERR"/>
</dbReference>
<keyword evidence="1" id="KW-0805">Transcription regulation</keyword>
<reference evidence="6 7" key="1">
    <citation type="submission" date="2014-11" db="EMBL/GenBank/DDBJ databases">
        <title>Comparative genomics of Methylobacterium species.</title>
        <authorList>
            <person name="Chaudhry V."/>
            <person name="Patil P.B."/>
        </authorList>
    </citation>
    <scope>NUCLEOTIDE SEQUENCE [LARGE SCALE GENOMIC DNA]</scope>
    <source>
        <strain evidence="6 7">SE3.6</strain>
    </source>
</reference>
<dbReference type="SUPFAM" id="SSF46955">
    <property type="entry name" value="Putative DNA-binding domain"/>
    <property type="match status" value="1"/>
</dbReference>
<evidence type="ECO:0000256" key="2">
    <source>
        <dbReference type="ARBA" id="ARBA00023125"/>
    </source>
</evidence>
<dbReference type="Pfam" id="PF00376">
    <property type="entry name" value="MerR"/>
    <property type="match status" value="1"/>
</dbReference>
<proteinExistence type="predicted"/>
<keyword evidence="3" id="KW-0804">Transcription</keyword>
<evidence type="ECO:0000256" key="1">
    <source>
        <dbReference type="ARBA" id="ARBA00023015"/>
    </source>
</evidence>
<dbReference type="Gene3D" id="1.10.1660.10">
    <property type="match status" value="1"/>
</dbReference>
<feature type="compositionally biased region" description="Basic and acidic residues" evidence="4">
    <location>
        <begin position="116"/>
        <end position="128"/>
    </location>
</feature>
<gene>
    <name evidence="6" type="ORF">QR79_03745</name>
</gene>
<evidence type="ECO:0000256" key="3">
    <source>
        <dbReference type="ARBA" id="ARBA00023163"/>
    </source>
</evidence>
<dbReference type="PROSITE" id="PS00552">
    <property type="entry name" value="HTH_MERR_1"/>
    <property type="match status" value="1"/>
</dbReference>
<dbReference type="InterPro" id="IPR015358">
    <property type="entry name" value="Tscrpt_reg_MerR_DNA-bd"/>
</dbReference>
<dbReference type="InterPro" id="IPR009061">
    <property type="entry name" value="DNA-bd_dom_put_sf"/>
</dbReference>
<feature type="region of interest" description="Disordered" evidence="4">
    <location>
        <begin position="116"/>
        <end position="141"/>
    </location>
</feature>
<dbReference type="PANTHER" id="PTHR30204:SF98">
    <property type="entry name" value="HTH-TYPE TRANSCRIPTIONAL REGULATOR ADHR"/>
    <property type="match status" value="1"/>
</dbReference>